<feature type="transmembrane region" description="Helical" evidence="1">
    <location>
        <begin position="35"/>
        <end position="57"/>
    </location>
</feature>
<gene>
    <name evidence="2" type="ORF">HNR48_000149</name>
</gene>
<keyword evidence="3" id="KW-1185">Reference proteome</keyword>
<accession>A0A7X0MTT3</accession>
<feature type="transmembrane region" description="Helical" evidence="1">
    <location>
        <begin position="119"/>
        <end position="141"/>
    </location>
</feature>
<dbReference type="AlphaFoldDB" id="A0A7X0MTT3"/>
<feature type="transmembrane region" description="Helical" evidence="1">
    <location>
        <begin position="386"/>
        <end position="404"/>
    </location>
</feature>
<evidence type="ECO:0000313" key="3">
    <source>
        <dbReference type="Proteomes" id="UP000528457"/>
    </source>
</evidence>
<dbReference type="EMBL" id="JACHHT010000001">
    <property type="protein sequence ID" value="MBB6519871.1"/>
    <property type="molecule type" value="Genomic_DNA"/>
</dbReference>
<protein>
    <recommendedName>
        <fullName evidence="4">Xanthine/uracil/vitamin C permease</fullName>
    </recommendedName>
</protein>
<feature type="transmembrane region" description="Helical" evidence="1">
    <location>
        <begin position="64"/>
        <end position="82"/>
    </location>
</feature>
<organism evidence="2 3">
    <name type="scientific">Pseudoteredinibacter isoporae</name>
    <dbReference type="NCBI Taxonomy" id="570281"/>
    <lineage>
        <taxon>Bacteria</taxon>
        <taxon>Pseudomonadati</taxon>
        <taxon>Pseudomonadota</taxon>
        <taxon>Gammaproteobacteria</taxon>
        <taxon>Cellvibrionales</taxon>
        <taxon>Cellvibrionaceae</taxon>
        <taxon>Pseudoteredinibacter</taxon>
    </lineage>
</organism>
<feature type="transmembrane region" description="Helical" evidence="1">
    <location>
        <begin position="210"/>
        <end position="234"/>
    </location>
</feature>
<reference evidence="2 3" key="1">
    <citation type="submission" date="2020-08" db="EMBL/GenBank/DDBJ databases">
        <title>Genomic Encyclopedia of Type Strains, Phase IV (KMG-IV): sequencing the most valuable type-strain genomes for metagenomic binning, comparative biology and taxonomic classification.</title>
        <authorList>
            <person name="Goeker M."/>
        </authorList>
    </citation>
    <scope>NUCLEOTIDE SEQUENCE [LARGE SCALE GENOMIC DNA]</scope>
    <source>
        <strain evidence="2 3">DSM 22368</strain>
    </source>
</reference>
<feature type="transmembrane region" description="Helical" evidence="1">
    <location>
        <begin position="416"/>
        <end position="443"/>
    </location>
</feature>
<sequence>MSNERERATQQPGFHWLGFTARIPILHTRVCWPEFFQGILVAAATALALVPLLTHYFGLSFEEAIAMSFLHSFLISASWMIFGEPYASGWLTPALPFVLTLLLSDSFSTPVERLQMMTAISLDFALLLAVLGVSGLGAKLIKIMPEVLKGAVILGASIAAFIKVFDLQAADNIFNTHPFSASVAIGLSLLLAFSAPLHRLAGRYPMLARLVALGLLPGFILGAIVGALMGELQFDIEMGFFSLPMMDMFNKVSPFAIGWPSLDMFIQGIPLALIGYILFFGDLLTGKEVLAMVEKDREDEPLNFNDSRTHISVAIRNAISALIAPFFPTQGILWTGIHVVIAQRWQQGRQVMGSLFDGISSYYMLGLPFIFFLAPVVTGIKPMMPIALAVTLALTGFACAYVAMAKASNNAERGCMLLSAMCLALMDPWLGLILAVLMSVFLVDFKAADKEEA</sequence>
<comment type="caution">
    <text evidence="2">The sequence shown here is derived from an EMBL/GenBank/DDBJ whole genome shotgun (WGS) entry which is preliminary data.</text>
</comment>
<evidence type="ECO:0000313" key="2">
    <source>
        <dbReference type="EMBL" id="MBB6519871.1"/>
    </source>
</evidence>
<dbReference type="InParanoid" id="A0A7X0MTT3"/>
<keyword evidence="1" id="KW-0812">Transmembrane</keyword>
<feature type="transmembrane region" description="Helical" evidence="1">
    <location>
        <begin position="179"/>
        <end position="198"/>
    </location>
</feature>
<dbReference type="Proteomes" id="UP000528457">
    <property type="component" value="Unassembled WGS sequence"/>
</dbReference>
<feature type="transmembrane region" description="Helical" evidence="1">
    <location>
        <begin position="362"/>
        <end position="380"/>
    </location>
</feature>
<dbReference type="RefSeq" id="WP_166852873.1">
    <property type="nucleotide sequence ID" value="NZ_JAAONY010000001.1"/>
</dbReference>
<keyword evidence="1" id="KW-0472">Membrane</keyword>
<evidence type="ECO:0000256" key="1">
    <source>
        <dbReference type="SAM" id="Phobius"/>
    </source>
</evidence>
<feature type="transmembrane region" description="Helical" evidence="1">
    <location>
        <begin position="255"/>
        <end position="279"/>
    </location>
</feature>
<name>A0A7X0MTT3_9GAMM</name>
<keyword evidence="1" id="KW-1133">Transmembrane helix</keyword>
<proteinExistence type="predicted"/>
<evidence type="ECO:0008006" key="4">
    <source>
        <dbReference type="Google" id="ProtNLM"/>
    </source>
</evidence>
<feature type="transmembrane region" description="Helical" evidence="1">
    <location>
        <begin position="147"/>
        <end position="167"/>
    </location>
</feature>